<sequence length="177" mass="20035">MRLMVVLAVGVFAVLLVGCSHRQSVPVPRSASTEAVTVDTVTETEEDAILDWVESLETELRQNPRPFTDEEWARIKQLCEDLDPRQKITGLYLLGFAYYDPQRLSEAIQIAKSLLNDPEPNVRASAILTLHDLDAREVAPEIQQLLDEPDEHVREDARFVLQDWGYPVYQTSNETGS</sequence>
<dbReference type="InterPro" id="IPR016024">
    <property type="entry name" value="ARM-type_fold"/>
</dbReference>
<organism evidence="1 2">
    <name type="scientific">Candidatus Fervidibacter sacchari</name>
    <dbReference type="NCBI Taxonomy" id="1448929"/>
    <lineage>
        <taxon>Bacteria</taxon>
        <taxon>Candidatus Fervidibacterota</taxon>
        <taxon>Candidatus Fervidibacter</taxon>
    </lineage>
</organism>
<dbReference type="EMBL" id="JANUCP010000001">
    <property type="protein sequence ID" value="MCS3917607.1"/>
    <property type="molecule type" value="Genomic_DNA"/>
</dbReference>
<dbReference type="Gene3D" id="1.25.10.10">
    <property type="entry name" value="Leucine-rich Repeat Variant"/>
    <property type="match status" value="1"/>
</dbReference>
<comment type="caution">
    <text evidence="1">The sequence shown here is derived from an EMBL/GenBank/DDBJ whole genome shotgun (WGS) entry which is preliminary data.</text>
</comment>
<reference evidence="1 2" key="1">
    <citation type="submission" date="2022-08" db="EMBL/GenBank/DDBJ databases">
        <title>Bacterial and archaeal communities from various locations to study Microbial Dark Matter (Phase II).</title>
        <authorList>
            <person name="Stepanauskas R."/>
        </authorList>
    </citation>
    <scope>NUCLEOTIDE SEQUENCE [LARGE SCALE GENOMIC DNA]</scope>
    <source>
        <strain evidence="1 2">PD1</strain>
    </source>
</reference>
<evidence type="ECO:0000313" key="1">
    <source>
        <dbReference type="EMBL" id="MCS3917607.1"/>
    </source>
</evidence>
<gene>
    <name evidence="1" type="ORF">M2350_000004</name>
</gene>
<accession>A0ABT2EI61</accession>
<dbReference type="InterPro" id="IPR011989">
    <property type="entry name" value="ARM-like"/>
</dbReference>
<dbReference type="Pfam" id="PF13646">
    <property type="entry name" value="HEAT_2"/>
    <property type="match status" value="1"/>
</dbReference>
<keyword evidence="2" id="KW-1185">Reference proteome</keyword>
<evidence type="ECO:0000313" key="2">
    <source>
        <dbReference type="Proteomes" id="UP001204798"/>
    </source>
</evidence>
<dbReference type="SUPFAM" id="SSF48371">
    <property type="entry name" value="ARM repeat"/>
    <property type="match status" value="1"/>
</dbReference>
<dbReference type="RefSeq" id="WP_259091795.1">
    <property type="nucleotide sequence ID" value="NZ_CP130454.1"/>
</dbReference>
<dbReference type="Proteomes" id="UP001204798">
    <property type="component" value="Unassembled WGS sequence"/>
</dbReference>
<name>A0ABT2EI61_9BACT</name>
<protein>
    <submittedName>
        <fullName evidence="1">HEAT repeat protein</fullName>
    </submittedName>
</protein>
<dbReference type="PROSITE" id="PS51257">
    <property type="entry name" value="PROKAR_LIPOPROTEIN"/>
    <property type="match status" value="1"/>
</dbReference>
<proteinExistence type="predicted"/>